<dbReference type="GeneID" id="30016289"/>
<evidence type="ECO:0000313" key="2">
    <source>
        <dbReference type="EMBL" id="OAP53699.1"/>
    </source>
</evidence>
<keyword evidence="3" id="KW-1185">Reference proteome</keyword>
<sequence length="183" mass="20385">MAHESRSGIGARVSALAKEAALKLKGKTGTTSEYSSIVAVWKNPSGVATSLTKSFSGYADLTIAFQVFGGRPIRYLLLFFLILPSLNSPDLAGWIILSFILLVYRANGNQRQRPDSVQPRKLVETSARAPRRRKEIYHSRFLSSLAVIRESRVLRTMDVEALWRRPSVTNSVEEPAMSGRGYR</sequence>
<dbReference type="EMBL" id="LVYI01000050">
    <property type="protein sequence ID" value="OAP53699.1"/>
    <property type="molecule type" value="Genomic_DNA"/>
</dbReference>
<keyword evidence="1" id="KW-1133">Transmembrane helix</keyword>
<accession>A0A178Z1L7</accession>
<organism evidence="2 3">
    <name type="scientific">Fonsecaea erecta</name>
    <dbReference type="NCBI Taxonomy" id="1367422"/>
    <lineage>
        <taxon>Eukaryota</taxon>
        <taxon>Fungi</taxon>
        <taxon>Dikarya</taxon>
        <taxon>Ascomycota</taxon>
        <taxon>Pezizomycotina</taxon>
        <taxon>Eurotiomycetes</taxon>
        <taxon>Chaetothyriomycetidae</taxon>
        <taxon>Chaetothyriales</taxon>
        <taxon>Herpotrichiellaceae</taxon>
        <taxon>Fonsecaea</taxon>
    </lineage>
</organism>
<reference evidence="2 3" key="1">
    <citation type="submission" date="2016-04" db="EMBL/GenBank/DDBJ databases">
        <title>Draft genome of Fonsecaea erecta CBS 125763.</title>
        <authorList>
            <person name="Weiss V.A."/>
            <person name="Vicente V.A."/>
            <person name="Raittz R.T."/>
            <person name="Moreno L.F."/>
            <person name="De Souza E.M."/>
            <person name="Pedrosa F.O."/>
            <person name="Steffens M.B."/>
            <person name="Faoro H."/>
            <person name="Tadra-Sfeir M.Z."/>
            <person name="Najafzadeh M.J."/>
            <person name="Felipe M.S."/>
            <person name="Teixeira M."/>
            <person name="Sun J."/>
            <person name="Xi L."/>
            <person name="Gomes R."/>
            <person name="De Azevedo C.M."/>
            <person name="Salgado C.G."/>
            <person name="Da Silva M.B."/>
            <person name="Nascimento M.F."/>
            <person name="Queiroz-Telles F."/>
            <person name="Attili D.S."/>
            <person name="Gorbushina A."/>
        </authorList>
    </citation>
    <scope>NUCLEOTIDE SEQUENCE [LARGE SCALE GENOMIC DNA]</scope>
    <source>
        <strain evidence="2 3">CBS 125763</strain>
    </source>
</reference>
<dbReference type="Proteomes" id="UP000078343">
    <property type="component" value="Unassembled WGS sequence"/>
</dbReference>
<dbReference type="AlphaFoldDB" id="A0A178Z1L7"/>
<proteinExistence type="predicted"/>
<gene>
    <name evidence="2" type="ORF">AYL99_12132</name>
</gene>
<comment type="caution">
    <text evidence="2">The sequence shown here is derived from an EMBL/GenBank/DDBJ whole genome shotgun (WGS) entry which is preliminary data.</text>
</comment>
<name>A0A178Z1L7_9EURO</name>
<keyword evidence="1" id="KW-0472">Membrane</keyword>
<evidence type="ECO:0000256" key="1">
    <source>
        <dbReference type="SAM" id="Phobius"/>
    </source>
</evidence>
<evidence type="ECO:0000313" key="3">
    <source>
        <dbReference type="Proteomes" id="UP000078343"/>
    </source>
</evidence>
<keyword evidence="1" id="KW-0812">Transmembrane</keyword>
<dbReference type="RefSeq" id="XP_018687066.1">
    <property type="nucleotide sequence ID" value="XM_018843605.1"/>
</dbReference>
<feature type="transmembrane region" description="Helical" evidence="1">
    <location>
        <begin position="75"/>
        <end position="104"/>
    </location>
</feature>
<protein>
    <submittedName>
        <fullName evidence="2">Uncharacterized protein</fullName>
    </submittedName>
</protein>